<organism evidence="2">
    <name type="scientific">Anguilla anguilla</name>
    <name type="common">European freshwater eel</name>
    <name type="synonym">Muraena anguilla</name>
    <dbReference type="NCBI Taxonomy" id="7936"/>
    <lineage>
        <taxon>Eukaryota</taxon>
        <taxon>Metazoa</taxon>
        <taxon>Chordata</taxon>
        <taxon>Craniata</taxon>
        <taxon>Vertebrata</taxon>
        <taxon>Euteleostomi</taxon>
        <taxon>Actinopterygii</taxon>
        <taxon>Neopterygii</taxon>
        <taxon>Teleostei</taxon>
        <taxon>Anguilliformes</taxon>
        <taxon>Anguillidae</taxon>
        <taxon>Anguilla</taxon>
    </lineage>
</organism>
<dbReference type="GO" id="GO:0005184">
    <property type="term" value="F:neuropeptide hormone activity"/>
    <property type="evidence" value="ECO:0007669"/>
    <property type="project" value="InterPro"/>
</dbReference>
<keyword evidence="1" id="KW-0732">Signal</keyword>
<evidence type="ECO:0000256" key="1">
    <source>
        <dbReference type="SAM" id="SignalP"/>
    </source>
</evidence>
<proteinExistence type="predicted"/>
<sequence>MRPFLRNWWLKFQFPLNLHLFSLLSAVQRRRLLLGEKGGPRYRQLCHCPRGSKCSYFFLKHY</sequence>
<dbReference type="SUPFAM" id="SSF64546">
    <property type="entry name" value="Satiety factor CART (cocaine and amphetamine regulated transcript)"/>
    <property type="match status" value="1"/>
</dbReference>
<dbReference type="EMBL" id="GBXM01108861">
    <property type="protein sequence ID" value="JAG99715.1"/>
    <property type="molecule type" value="Transcribed_RNA"/>
</dbReference>
<evidence type="ECO:0000313" key="2">
    <source>
        <dbReference type="EMBL" id="JAG99715.1"/>
    </source>
</evidence>
<dbReference type="GO" id="GO:0032099">
    <property type="term" value="P:negative regulation of appetite"/>
    <property type="evidence" value="ECO:0007669"/>
    <property type="project" value="InterPro"/>
</dbReference>
<feature type="chain" id="PRO_5002430586" evidence="1">
    <location>
        <begin position="27"/>
        <end position="62"/>
    </location>
</feature>
<dbReference type="AlphaFoldDB" id="A0A0E9P5G2"/>
<dbReference type="Gene3D" id="4.10.40.30">
    <property type="entry name" value="CART, C-terminal domain"/>
    <property type="match status" value="1"/>
</dbReference>
<name>A0A0E9P5G2_ANGAN</name>
<dbReference type="GO" id="GO:0007186">
    <property type="term" value="P:G protein-coupled receptor signaling pathway"/>
    <property type="evidence" value="ECO:0007669"/>
    <property type="project" value="InterPro"/>
</dbReference>
<reference evidence="2" key="2">
    <citation type="journal article" date="2015" name="Fish Shellfish Immunol.">
        <title>Early steps in the European eel (Anguilla anguilla)-Vibrio vulnificus interaction in the gills: Role of the RtxA13 toxin.</title>
        <authorList>
            <person name="Callol A."/>
            <person name="Pajuelo D."/>
            <person name="Ebbesson L."/>
            <person name="Teles M."/>
            <person name="MacKenzie S."/>
            <person name="Amaro C."/>
        </authorList>
    </citation>
    <scope>NUCLEOTIDE SEQUENCE</scope>
</reference>
<dbReference type="GO" id="GO:0005615">
    <property type="term" value="C:extracellular space"/>
    <property type="evidence" value="ECO:0007669"/>
    <property type="project" value="InterPro"/>
</dbReference>
<protein>
    <submittedName>
        <fullName evidence="2">Uncharacterized protein</fullName>
    </submittedName>
</protein>
<feature type="signal peptide" evidence="1">
    <location>
        <begin position="1"/>
        <end position="26"/>
    </location>
</feature>
<reference evidence="2" key="1">
    <citation type="submission" date="2014-11" db="EMBL/GenBank/DDBJ databases">
        <authorList>
            <person name="Amaro Gonzalez C."/>
        </authorList>
    </citation>
    <scope>NUCLEOTIDE SEQUENCE</scope>
</reference>
<dbReference type="GO" id="GO:0043410">
    <property type="term" value="P:positive regulation of MAPK cascade"/>
    <property type="evidence" value="ECO:0007669"/>
    <property type="project" value="InterPro"/>
</dbReference>
<dbReference type="GO" id="GO:0008343">
    <property type="term" value="P:adult feeding behavior"/>
    <property type="evidence" value="ECO:0007669"/>
    <property type="project" value="InterPro"/>
</dbReference>
<accession>A0A0E9P5G2</accession>
<dbReference type="InterPro" id="IPR036722">
    <property type="entry name" value="CART_C_sf"/>
</dbReference>